<dbReference type="EMBL" id="BNJK01000001">
    <property type="protein sequence ID" value="GHO95510.1"/>
    <property type="molecule type" value="Genomic_DNA"/>
</dbReference>
<evidence type="ECO:0000313" key="3">
    <source>
        <dbReference type="Proteomes" id="UP000597444"/>
    </source>
</evidence>
<dbReference type="SUPFAM" id="SSF56112">
    <property type="entry name" value="Protein kinase-like (PK-like)"/>
    <property type="match status" value="1"/>
</dbReference>
<sequence length="280" mass="32005">MQEGEVSQAFSFALGETGYVIRVNRSIEGFQKDVYAYKNFHSDRIPIPEVIQPGHIDERHAFCISEYVPGLTLQDVDHKAIQQLVQPTADIWSALQEYGLSHTSGYGNFDADGRGQYATWREYLLSILNTASFYQDHAKGHIDQASLNDIIAIFTSFIQYCPEERHLVHGDFGSNNILTDGTRITAVLDWDCAKFGDPLFDVATAYFWSTWLDCMAAQATYYEAHLTHLSNYRERLLCYQLRIGLSEVYDNILHHDWQMAQWALQRSVEVINNSLPHPSV</sequence>
<proteinExistence type="predicted"/>
<dbReference type="AlphaFoldDB" id="A0A8J3INA4"/>
<gene>
    <name evidence="2" type="ORF">KSF_055580</name>
</gene>
<feature type="domain" description="Aminoglycoside phosphotransferase" evidence="1">
    <location>
        <begin position="19"/>
        <end position="220"/>
    </location>
</feature>
<dbReference type="Pfam" id="PF01636">
    <property type="entry name" value="APH"/>
    <property type="match status" value="1"/>
</dbReference>
<accession>A0A8J3INA4</accession>
<evidence type="ECO:0000313" key="2">
    <source>
        <dbReference type="EMBL" id="GHO95510.1"/>
    </source>
</evidence>
<reference evidence="2" key="1">
    <citation type="submission" date="2020-10" db="EMBL/GenBank/DDBJ databases">
        <title>Taxonomic study of unclassified bacteria belonging to the class Ktedonobacteria.</title>
        <authorList>
            <person name="Yabe S."/>
            <person name="Wang C.M."/>
            <person name="Zheng Y."/>
            <person name="Sakai Y."/>
            <person name="Cavaletti L."/>
            <person name="Monciardini P."/>
            <person name="Donadio S."/>
        </authorList>
    </citation>
    <scope>NUCLEOTIDE SEQUENCE</scope>
    <source>
        <strain evidence="2">ID150040</strain>
    </source>
</reference>
<dbReference type="InterPro" id="IPR011009">
    <property type="entry name" value="Kinase-like_dom_sf"/>
</dbReference>
<comment type="caution">
    <text evidence="2">The sequence shown here is derived from an EMBL/GenBank/DDBJ whole genome shotgun (WGS) entry which is preliminary data.</text>
</comment>
<dbReference type="Gene3D" id="3.90.1200.10">
    <property type="match status" value="1"/>
</dbReference>
<protein>
    <recommendedName>
        <fullName evidence="1">Aminoglycoside phosphotransferase domain-containing protein</fullName>
    </recommendedName>
</protein>
<dbReference type="InterPro" id="IPR002575">
    <property type="entry name" value="Aminoglycoside_PTrfase"/>
</dbReference>
<dbReference type="Gene3D" id="3.30.200.150">
    <property type="match status" value="1"/>
</dbReference>
<dbReference type="PANTHER" id="PTHR21310">
    <property type="entry name" value="AMINOGLYCOSIDE PHOSPHOTRANSFERASE-RELATED-RELATED"/>
    <property type="match status" value="1"/>
</dbReference>
<evidence type="ECO:0000259" key="1">
    <source>
        <dbReference type="Pfam" id="PF01636"/>
    </source>
</evidence>
<organism evidence="2 3">
    <name type="scientific">Reticulibacter mediterranei</name>
    <dbReference type="NCBI Taxonomy" id="2778369"/>
    <lineage>
        <taxon>Bacteria</taxon>
        <taxon>Bacillati</taxon>
        <taxon>Chloroflexota</taxon>
        <taxon>Ktedonobacteria</taxon>
        <taxon>Ktedonobacterales</taxon>
        <taxon>Reticulibacteraceae</taxon>
        <taxon>Reticulibacter</taxon>
    </lineage>
</organism>
<dbReference type="InterPro" id="IPR051678">
    <property type="entry name" value="AGP_Transferase"/>
</dbReference>
<dbReference type="Proteomes" id="UP000597444">
    <property type="component" value="Unassembled WGS sequence"/>
</dbReference>
<keyword evidence="3" id="KW-1185">Reference proteome</keyword>
<name>A0A8J3INA4_9CHLR</name>